<comment type="subcellular location">
    <subcellularLocation>
        <location evidence="1">Host nucleus</location>
    </subcellularLocation>
</comment>
<dbReference type="PROSITE" id="PS51341">
    <property type="entry name" value="ZF_LTAG_D1"/>
    <property type="match status" value="1"/>
</dbReference>
<comment type="catalytic activity">
    <reaction evidence="17">
        <text>ATP + H2O = ADP + phosphate + H(+)</text>
        <dbReference type="Rhea" id="RHEA:13065"/>
        <dbReference type="ChEBI" id="CHEBI:15377"/>
        <dbReference type="ChEBI" id="CHEBI:15378"/>
        <dbReference type="ChEBI" id="CHEBI:30616"/>
        <dbReference type="ChEBI" id="CHEBI:43474"/>
        <dbReference type="ChEBI" id="CHEBI:456216"/>
        <dbReference type="EC" id="5.6.2.4"/>
    </reaction>
</comment>
<keyword evidence="13 18" id="KW-0238">DNA-binding</keyword>
<dbReference type="GO" id="GO:0016787">
    <property type="term" value="F:hydrolase activity"/>
    <property type="evidence" value="ECO:0007669"/>
    <property type="project" value="UniProtKB-KW"/>
</dbReference>
<name>A0A023IX59_9POLY</name>
<keyword evidence="5" id="KW-0235">DNA replication</keyword>
<keyword evidence="9" id="KW-0378">Hydrolase</keyword>
<evidence type="ECO:0000256" key="8">
    <source>
        <dbReference type="ARBA" id="ARBA00022771"/>
    </source>
</evidence>
<feature type="domain" description="T-ag OBD" evidence="22">
    <location>
        <begin position="163"/>
        <end position="278"/>
    </location>
</feature>
<protein>
    <recommendedName>
        <fullName evidence="16">DNA 3'-5' helicase</fullName>
        <ecNumber evidence="16">5.6.2.4</ecNumber>
    </recommendedName>
</protein>
<evidence type="ECO:0000313" key="25">
    <source>
        <dbReference type="Proteomes" id="UP000109702"/>
    </source>
</evidence>
<dbReference type="Proteomes" id="UP000109702">
    <property type="component" value="Genome"/>
</dbReference>
<evidence type="ECO:0000256" key="4">
    <source>
        <dbReference type="ARBA" id="ARBA00022562"/>
    </source>
</evidence>
<evidence type="ECO:0000256" key="11">
    <source>
        <dbReference type="ARBA" id="ARBA00022833"/>
    </source>
</evidence>
<evidence type="ECO:0000256" key="16">
    <source>
        <dbReference type="ARBA" id="ARBA00034808"/>
    </source>
</evidence>
<dbReference type="GO" id="GO:0043138">
    <property type="term" value="F:3'-5' DNA helicase activity"/>
    <property type="evidence" value="ECO:0007669"/>
    <property type="project" value="UniProtKB-EC"/>
</dbReference>
<evidence type="ECO:0000256" key="17">
    <source>
        <dbReference type="ARBA" id="ARBA00048988"/>
    </source>
</evidence>
<evidence type="ECO:0000313" key="24">
    <source>
        <dbReference type="EMBL" id="AHB33021.1"/>
    </source>
</evidence>
<evidence type="ECO:0000256" key="3">
    <source>
        <dbReference type="ARBA" id="ARBA00022553"/>
    </source>
</evidence>
<dbReference type="InterPro" id="IPR003133">
    <property type="entry name" value="T_Ag_DNA-bd"/>
</dbReference>
<evidence type="ECO:0000256" key="6">
    <source>
        <dbReference type="ARBA" id="ARBA00022723"/>
    </source>
</evidence>
<dbReference type="EC" id="5.6.2.4" evidence="16"/>
<dbReference type="PIRSF" id="PIRSF003368">
    <property type="entry name" value="Large_T_antigen_polyomaV"/>
    <property type="match status" value="1"/>
</dbReference>
<evidence type="ECO:0000256" key="18">
    <source>
        <dbReference type="PROSITE-ProRule" id="PRU00620"/>
    </source>
</evidence>
<accession>A0A023IX59</accession>
<dbReference type="Gene3D" id="3.40.50.300">
    <property type="entry name" value="P-loop containing nucleotide triphosphate hydrolases"/>
    <property type="match status" value="1"/>
</dbReference>
<evidence type="ECO:0000256" key="14">
    <source>
        <dbReference type="ARBA" id="ARBA00023235"/>
    </source>
</evidence>
<proteinExistence type="predicted"/>
<dbReference type="InterPro" id="IPR010932">
    <property type="entry name" value="Lg_T_Ag_Polyomavir_C"/>
</dbReference>
<dbReference type="PROSITE" id="PS51287">
    <property type="entry name" value="T_AG_OBD"/>
    <property type="match status" value="1"/>
</dbReference>
<evidence type="ECO:0000256" key="10">
    <source>
        <dbReference type="ARBA" id="ARBA00022806"/>
    </source>
</evidence>
<keyword evidence="7" id="KW-0547">Nucleotide-binding</keyword>
<dbReference type="GO" id="GO:0008270">
    <property type="term" value="F:zinc ion binding"/>
    <property type="evidence" value="ECO:0007669"/>
    <property type="project" value="UniProtKB-KW"/>
</dbReference>
<evidence type="ECO:0000256" key="7">
    <source>
        <dbReference type="ARBA" id="ARBA00022741"/>
    </source>
</evidence>
<feature type="domain" description="T-ag D1-type" evidence="23">
    <location>
        <begin position="287"/>
        <end position="379"/>
    </location>
</feature>
<keyword evidence="12" id="KW-0067">ATP-binding</keyword>
<dbReference type="InterPro" id="IPR014015">
    <property type="entry name" value="Helicase_SF3_DNA-vir"/>
</dbReference>
<dbReference type="InterPro" id="IPR016392">
    <property type="entry name" value="Lg_T_Ag_polyomavir"/>
</dbReference>
<keyword evidence="10" id="KW-0347">Helicase</keyword>
<dbReference type="Pfam" id="PF02217">
    <property type="entry name" value="T_Ag_DNA_bind"/>
    <property type="match status" value="1"/>
</dbReference>
<dbReference type="GO" id="GO:0006260">
    <property type="term" value="P:DNA replication"/>
    <property type="evidence" value="ECO:0007669"/>
    <property type="project" value="UniProtKB-KW"/>
</dbReference>
<keyword evidence="4" id="KW-1048">Host nucleus</keyword>
<evidence type="ECO:0000259" key="22">
    <source>
        <dbReference type="PROSITE" id="PS51287"/>
    </source>
</evidence>
<dbReference type="Gene3D" id="1.20.1050.70">
    <property type="entry name" value="Large T antigen, SV40, domain 3"/>
    <property type="match status" value="1"/>
</dbReference>
<feature type="domain" description="SF3 helicase" evidence="21">
    <location>
        <begin position="421"/>
        <end position="580"/>
    </location>
</feature>
<dbReference type="Pfam" id="PF06431">
    <property type="entry name" value="Polyoma_lg_T_C"/>
    <property type="match status" value="1"/>
</dbReference>
<evidence type="ECO:0000256" key="15">
    <source>
        <dbReference type="ARBA" id="ARBA00034617"/>
    </source>
</evidence>
<feature type="DNA-binding region" description="T-ag OBD" evidence="18">
    <location>
        <begin position="163"/>
        <end position="278"/>
    </location>
</feature>
<evidence type="ECO:0000256" key="1">
    <source>
        <dbReference type="ARBA" id="ARBA00004147"/>
    </source>
</evidence>
<feature type="region of interest" description="Disordered" evidence="20">
    <location>
        <begin position="108"/>
        <end position="156"/>
    </location>
</feature>
<evidence type="ECO:0000256" key="2">
    <source>
        <dbReference type="ARBA" id="ARBA00022518"/>
    </source>
</evidence>
<dbReference type="Gene3D" id="1.10.287.110">
    <property type="entry name" value="DnaJ domain"/>
    <property type="match status" value="1"/>
</dbReference>
<evidence type="ECO:0000256" key="9">
    <source>
        <dbReference type="ARBA" id="ARBA00022801"/>
    </source>
</evidence>
<evidence type="ECO:0000259" key="21">
    <source>
        <dbReference type="PROSITE" id="PS51206"/>
    </source>
</evidence>
<evidence type="ECO:0000256" key="13">
    <source>
        <dbReference type="ARBA" id="ARBA00023125"/>
    </source>
</evidence>
<keyword evidence="14" id="KW-0413">Isomerase</keyword>
<comment type="catalytic activity">
    <reaction evidence="15">
        <text>Couples ATP hydrolysis with the unwinding of duplex DNA by translocating in the 3'-5' direction.</text>
        <dbReference type="EC" id="5.6.2.4"/>
    </reaction>
</comment>
<evidence type="ECO:0000259" key="23">
    <source>
        <dbReference type="PROSITE" id="PS51341"/>
    </source>
</evidence>
<organism evidence="24 25">
    <name type="scientific">MW polyomavirus</name>
    <dbReference type="NCBI Taxonomy" id="1203539"/>
    <lineage>
        <taxon>Viruses</taxon>
        <taxon>Monodnaviria</taxon>
        <taxon>Shotokuvirae</taxon>
        <taxon>Cossaviricota</taxon>
        <taxon>Papovaviricetes</taxon>
        <taxon>Sepolyvirales</taxon>
        <taxon>Polyomaviridae</taxon>
        <taxon>Deltapolyomavirus</taxon>
        <taxon>Deltapolyomavirus decihominis</taxon>
    </lineage>
</organism>
<dbReference type="InterPro" id="IPR017910">
    <property type="entry name" value="Znf_lg_T-Ag_D1-typ"/>
</dbReference>
<keyword evidence="6" id="KW-0479">Metal-binding</keyword>
<dbReference type="Gene3D" id="3.40.1310.20">
    <property type="match status" value="1"/>
</dbReference>
<dbReference type="GO" id="GO:0003688">
    <property type="term" value="F:DNA replication origin binding"/>
    <property type="evidence" value="ECO:0007669"/>
    <property type="project" value="InterPro"/>
</dbReference>
<evidence type="ECO:0000256" key="5">
    <source>
        <dbReference type="ARBA" id="ARBA00022705"/>
    </source>
</evidence>
<reference evidence="24 25" key="1">
    <citation type="submission" date="2013-02" db="EMBL/GenBank/DDBJ databases">
        <title>Exploring the prevalence of ten human polyomaviruses in fecal specimens of children with acute gastroenteritis: a case-control study.</title>
        <authorList>
            <person name="Li K."/>
            <person name="Guo J."/>
            <person name="Zhao R."/>
            <person name="Xue Y."/>
            <person name="Chen L."/>
            <person name="Yang J."/>
            <person name="Peng J."/>
            <person name="Jin Q."/>
        </authorList>
    </citation>
    <scope>NUCLEOTIDE SEQUENCE [LARGE SCALE GENOMIC DNA]</scope>
    <source>
        <strain evidence="24">HB017C</strain>
    </source>
</reference>
<dbReference type="GO" id="GO:0042025">
    <property type="term" value="C:host cell nucleus"/>
    <property type="evidence" value="ECO:0007669"/>
    <property type="project" value="UniProtKB-SubCell"/>
</dbReference>
<evidence type="ECO:0000256" key="20">
    <source>
        <dbReference type="SAM" id="MobiDB-lite"/>
    </source>
</evidence>
<dbReference type="Gene3D" id="1.10.10.510">
    <property type="entry name" value="Zinc finger, large T-antigen D1 domain"/>
    <property type="match status" value="1"/>
</dbReference>
<evidence type="ECO:0000256" key="19">
    <source>
        <dbReference type="PROSITE-ProRule" id="PRU00671"/>
    </source>
</evidence>
<dbReference type="EMBL" id="KC571700">
    <property type="protein sequence ID" value="AHB33021.1"/>
    <property type="molecule type" value="Genomic_DNA"/>
</dbReference>
<feature type="compositionally biased region" description="Polar residues" evidence="20">
    <location>
        <begin position="121"/>
        <end position="133"/>
    </location>
</feature>
<keyword evidence="2" id="KW-0244">Early protein</keyword>
<dbReference type="GO" id="GO:0005524">
    <property type="term" value="F:ATP binding"/>
    <property type="evidence" value="ECO:0007669"/>
    <property type="project" value="UniProtKB-KW"/>
</dbReference>
<dbReference type="InterPro" id="IPR036869">
    <property type="entry name" value="J_dom_sf"/>
</dbReference>
<dbReference type="PROSITE" id="PS51206">
    <property type="entry name" value="SF3_HELICASE_1"/>
    <property type="match status" value="1"/>
</dbReference>
<keyword evidence="3" id="KW-0597">Phosphoprotein</keyword>
<dbReference type="SUPFAM" id="SSF52540">
    <property type="entry name" value="P-loop containing nucleoside triphosphate hydrolases"/>
    <property type="match status" value="1"/>
</dbReference>
<dbReference type="InterPro" id="IPR037102">
    <property type="entry name" value="Znf_lg_T-Ag_D1_dom_sf"/>
</dbReference>
<dbReference type="SUPFAM" id="SSF55464">
    <property type="entry name" value="Origin of replication-binding domain, RBD-like"/>
    <property type="match status" value="1"/>
</dbReference>
<sequence length="668" mass="77003">MDRVLSRDEVKELMALLSLNVAAWGNIPLMQYKYRQTCLKLHPDKGGDGEKMKRLNELFSKMYTTIEKLRREGEVYFPAKGNPTYGTPEWDQWWEEFNRGWDEDLSCNESFAPSDEEEPGPSQSASQTANDTNTPKKRPRESSSNSTCTPPKRPRNFNPVDFPEVLLEFLSNAIFSNKTLNSFVLYTTREKGQFLYEKVPLKFKAMFYSLHEFDGDSLLFLLLSGKHRVSAIKNYCSNLCTVSFLLVKGCLKAYECYYALCKTPFKLIKQSQEHGLSKTDFCEEEKDKVVNWQQICEFAVEVQCEDPLLLMGMLLDFAKDVEGCSKCEQKKLKHHYKFHEAQNINSKLFKDCKNQKTICQQATDWVTAQRRLLILESTREHLLVLRFKHMFEKMEDICGEVEICQYMAGVAWLSLLMPHFDEIILFIIKAMTENVPKRRYVLFKGPINSGKTTVAAAILDLLGGKTLNVNCPPDKLAFEIGCAIDEYMVVFEDVKGQNEGSNSSLTPGMGMCNLDNLRDHLDGCVKVNLEKKHVNKKSQIFPPGIITMNDYFIPPTLQARMIKTINFRPKLFLRNSLEKNSELLRKRIVQSGVTLLLLLCWWQPVIAFHPEIHDNVRYWKETIEKYVPFGMYHDIRRNIESGEDPLKDILICVDADEDTQQDSGINSQ</sequence>
<evidence type="ECO:0000256" key="12">
    <source>
        <dbReference type="ARBA" id="ARBA00022840"/>
    </source>
</evidence>
<keyword evidence="8 19" id="KW-0863">Zinc-finger</keyword>
<keyword evidence="11" id="KW-0862">Zinc</keyword>
<dbReference type="SUPFAM" id="SSF46565">
    <property type="entry name" value="Chaperone J-domain"/>
    <property type="match status" value="1"/>
</dbReference>
<dbReference type="InterPro" id="IPR027417">
    <property type="entry name" value="P-loop_NTPase"/>
</dbReference>